<evidence type="ECO:0000256" key="1">
    <source>
        <dbReference type="ARBA" id="ARBA00010296"/>
    </source>
</evidence>
<evidence type="ECO:0000256" key="4">
    <source>
        <dbReference type="ARBA" id="ARBA00023136"/>
    </source>
</evidence>
<keyword evidence="6" id="KW-0449">Lipoprotein</keyword>
<dbReference type="Proteomes" id="UP000294801">
    <property type="component" value="Unassembled WGS sequence"/>
</dbReference>
<keyword evidence="8" id="KW-1185">Reference proteome</keyword>
<dbReference type="InterPro" id="IPR012556">
    <property type="entry name" value="Entericidin"/>
</dbReference>
<comment type="caution">
    <text evidence="7">The sequence shown here is derived from an EMBL/GenBank/DDBJ whole genome shotgun (WGS) entry which is preliminary data.</text>
</comment>
<keyword evidence="2" id="KW-1003">Cell membrane</keyword>
<comment type="similarity">
    <text evidence="1">Belongs to the EcnA/EcnB lipoprotein family.</text>
</comment>
<dbReference type="EMBL" id="SMDA01000010">
    <property type="protein sequence ID" value="TCW29074.1"/>
    <property type="molecule type" value="Genomic_DNA"/>
</dbReference>
<dbReference type="RefSeq" id="WP_132098905.1">
    <property type="nucleotide sequence ID" value="NZ_SMDA01000010.1"/>
</dbReference>
<reference evidence="7 8" key="1">
    <citation type="submission" date="2019-03" db="EMBL/GenBank/DDBJ databases">
        <title>Genomic Encyclopedia of Type Strains, Phase IV (KMG-IV): sequencing the most valuable type-strain genomes for metagenomic binning, comparative biology and taxonomic classification.</title>
        <authorList>
            <person name="Goeker M."/>
        </authorList>
    </citation>
    <scope>NUCLEOTIDE SEQUENCE [LARGE SCALE GENOMIC DNA]</scope>
    <source>
        <strain evidence="7 8">DSM 18507</strain>
    </source>
</reference>
<evidence type="ECO:0000313" key="7">
    <source>
        <dbReference type="EMBL" id="TCW29074.1"/>
    </source>
</evidence>
<dbReference type="PROSITE" id="PS51257">
    <property type="entry name" value="PROKAR_LIPOPROTEIN"/>
    <property type="match status" value="1"/>
</dbReference>
<proteinExistence type="inferred from homology"/>
<keyword evidence="5" id="KW-0564">Palmitate</keyword>
<evidence type="ECO:0000256" key="6">
    <source>
        <dbReference type="ARBA" id="ARBA00023288"/>
    </source>
</evidence>
<name>A0ABY2CXD4_GULMO</name>
<gene>
    <name evidence="7" type="ORF">EV669_11041</name>
</gene>
<sequence>MLLRITLLLAASLLLAGCHTIAGFGKDVRSAGQAIERAAQ</sequence>
<keyword evidence="4" id="KW-0472">Membrane</keyword>
<evidence type="ECO:0000313" key="8">
    <source>
        <dbReference type="Proteomes" id="UP000294801"/>
    </source>
</evidence>
<keyword evidence="3" id="KW-0732">Signal</keyword>
<evidence type="ECO:0000256" key="5">
    <source>
        <dbReference type="ARBA" id="ARBA00023139"/>
    </source>
</evidence>
<evidence type="ECO:0000256" key="2">
    <source>
        <dbReference type="ARBA" id="ARBA00022475"/>
    </source>
</evidence>
<dbReference type="Pfam" id="PF08085">
    <property type="entry name" value="Entericidin"/>
    <property type="match status" value="1"/>
</dbReference>
<accession>A0ABY2CXD4</accession>
<organism evidence="7 8">
    <name type="scientific">Gulbenkiania mobilis</name>
    <dbReference type="NCBI Taxonomy" id="397457"/>
    <lineage>
        <taxon>Bacteria</taxon>
        <taxon>Pseudomonadati</taxon>
        <taxon>Pseudomonadota</taxon>
        <taxon>Betaproteobacteria</taxon>
        <taxon>Neisseriales</taxon>
        <taxon>Chromobacteriaceae</taxon>
        <taxon>Gulbenkiania</taxon>
    </lineage>
</organism>
<evidence type="ECO:0000256" key="3">
    <source>
        <dbReference type="ARBA" id="ARBA00022729"/>
    </source>
</evidence>
<protein>
    <submittedName>
        <fullName evidence="7">Small secreted protein</fullName>
    </submittedName>
</protein>